<dbReference type="Pfam" id="PF03176">
    <property type="entry name" value="MMPL"/>
    <property type="match status" value="2"/>
</dbReference>
<dbReference type="InterPro" id="IPR004869">
    <property type="entry name" value="MMPL_dom"/>
</dbReference>
<feature type="transmembrane region" description="Helical" evidence="8">
    <location>
        <begin position="206"/>
        <end position="224"/>
    </location>
</feature>
<keyword evidence="4 8" id="KW-0812">Transmembrane</keyword>
<evidence type="ECO:0000256" key="1">
    <source>
        <dbReference type="ARBA" id="ARBA00004651"/>
    </source>
</evidence>
<organism evidence="10 11">
    <name type="scientific">Actinomadura harenae</name>
    <dbReference type="NCBI Taxonomy" id="2483351"/>
    <lineage>
        <taxon>Bacteria</taxon>
        <taxon>Bacillati</taxon>
        <taxon>Actinomycetota</taxon>
        <taxon>Actinomycetes</taxon>
        <taxon>Streptosporangiales</taxon>
        <taxon>Thermomonosporaceae</taxon>
        <taxon>Actinomadura</taxon>
    </lineage>
</organism>
<keyword evidence="6 8" id="KW-0472">Membrane</keyword>
<keyword evidence="3" id="KW-1003">Cell membrane</keyword>
<feature type="transmembrane region" description="Helical" evidence="8">
    <location>
        <begin position="662"/>
        <end position="687"/>
    </location>
</feature>
<feature type="compositionally biased region" description="Low complexity" evidence="7">
    <location>
        <begin position="758"/>
        <end position="771"/>
    </location>
</feature>
<evidence type="ECO:0000256" key="7">
    <source>
        <dbReference type="SAM" id="MobiDB-lite"/>
    </source>
</evidence>
<comment type="similarity">
    <text evidence="2">Belongs to the resistance-nodulation-cell division (RND) (TC 2.A.6) family. MmpL subfamily.</text>
</comment>
<feature type="transmembrane region" description="Helical" evidence="8">
    <location>
        <begin position="270"/>
        <end position="300"/>
    </location>
</feature>
<dbReference type="Gene3D" id="1.20.1640.10">
    <property type="entry name" value="Multidrug efflux transporter AcrB transmembrane domain"/>
    <property type="match status" value="2"/>
</dbReference>
<sequence>MATLLYRLGRFSYRRRGLIALIWIGLLVLFGVGAATLKGPTSSDFSIPGTEAQRAIDLLKDKMPQASADGATARIVIRAPAGHTLVEPGTKASVEEVVGKLRTAPQVGSVVDPYQAQALSQDQRTALAQVTYKVTPVDVKQSSRDALDHAADAGRSAGLTVEMGGSATQGMPEQGAAELIGLAIAAVVLVITLGSLVAAGLPLLNAIIGVAIALSGITAATGLIDMSSMTSTLALMLGLAVAIDYALFITSRYRHELAEGRSGEEAAGRAVGTAGSAVVFAGLTVVIALVGLGVVGIPILTEMGVAAGFSVIVAVLIALSLLPAMLGFAGRRVVGGRIPGLRGGPKPGRTAAGERWARFVVRRPVAVLVVAVAALGALALPALDLRLGMPGEESSSPSSTQYKAYEMVSEGFGPGFNGPLMVVVHGSGDVTRAAGEFSGQLKGMPDVATVTPPVPNQARDTALLTVVPKSGPSTKATEDLVSAIRDKGDALQARTGAEAMVTGQTAIGIDISAKMSGALPPYLALVVGLAFVLLMLVFRSVLVPLKATLGFLLTVAATFGAVVAVFQKGWGASLIGVDTTGPIMSLMPIFMIGVVFGLAMDYQVFLVTRMREEYVHGAAPKDAVVAGFRHGARVVAAAAVIMMAVFAGFISDDQSMIKLMGFALAAGVFFDAFVVRMTVVPAVMALFGKVAWWLPRWLDRLLPSVDVEGEKLRHHLGDDHDSDGDHDGDGDRDGDGGSRRPVTSGAGAGGRDGGSAGAPGLPGVPGPSSGS</sequence>
<feature type="compositionally biased region" description="Gly residues" evidence="7">
    <location>
        <begin position="746"/>
        <end position="757"/>
    </location>
</feature>
<evidence type="ECO:0000313" key="10">
    <source>
        <dbReference type="EMBL" id="RMI36369.1"/>
    </source>
</evidence>
<evidence type="ECO:0000256" key="8">
    <source>
        <dbReference type="SAM" id="Phobius"/>
    </source>
</evidence>
<dbReference type="InterPro" id="IPR050545">
    <property type="entry name" value="Mycobact_MmpL"/>
</dbReference>
<dbReference type="GO" id="GO:0005886">
    <property type="term" value="C:plasma membrane"/>
    <property type="evidence" value="ECO:0007669"/>
    <property type="project" value="UniProtKB-SubCell"/>
</dbReference>
<evidence type="ECO:0000259" key="9">
    <source>
        <dbReference type="PROSITE" id="PS50156"/>
    </source>
</evidence>
<dbReference type="PANTHER" id="PTHR33406:SF11">
    <property type="entry name" value="MEMBRANE PROTEIN SCO6666-RELATED"/>
    <property type="match status" value="1"/>
</dbReference>
<feature type="transmembrane region" description="Helical" evidence="8">
    <location>
        <begin position="522"/>
        <end position="542"/>
    </location>
</feature>
<feature type="compositionally biased region" description="Basic and acidic residues" evidence="7">
    <location>
        <begin position="715"/>
        <end position="738"/>
    </location>
</feature>
<dbReference type="InterPro" id="IPR000731">
    <property type="entry name" value="SSD"/>
</dbReference>
<dbReference type="OrthoDB" id="7051771at2"/>
<accession>A0A3M2LFT7</accession>
<feature type="transmembrane region" description="Helical" evidence="8">
    <location>
        <begin position="631"/>
        <end position="650"/>
    </location>
</feature>
<dbReference type="Proteomes" id="UP000282674">
    <property type="component" value="Unassembled WGS sequence"/>
</dbReference>
<evidence type="ECO:0000256" key="5">
    <source>
        <dbReference type="ARBA" id="ARBA00022989"/>
    </source>
</evidence>
<dbReference type="PROSITE" id="PS50156">
    <property type="entry name" value="SSD"/>
    <property type="match status" value="1"/>
</dbReference>
<comment type="subcellular location">
    <subcellularLocation>
        <location evidence="1">Cell membrane</location>
        <topology evidence="1">Multi-pass membrane protein</topology>
    </subcellularLocation>
</comment>
<keyword evidence="11" id="KW-1185">Reference proteome</keyword>
<feature type="transmembrane region" description="Helical" evidence="8">
    <location>
        <begin position="179"/>
        <end position="199"/>
    </location>
</feature>
<feature type="transmembrane region" description="Helical" evidence="8">
    <location>
        <begin position="365"/>
        <end position="383"/>
    </location>
</feature>
<evidence type="ECO:0000256" key="6">
    <source>
        <dbReference type="ARBA" id="ARBA00023136"/>
    </source>
</evidence>
<reference evidence="10 11" key="1">
    <citation type="submission" date="2018-10" db="EMBL/GenBank/DDBJ databases">
        <title>Isolation from soil.</title>
        <authorList>
            <person name="Hu J."/>
        </authorList>
    </citation>
    <scope>NUCLEOTIDE SEQUENCE [LARGE SCALE GENOMIC DNA]</scope>
    <source>
        <strain evidence="10 11">NEAU-Ht49</strain>
    </source>
</reference>
<gene>
    <name evidence="10" type="ORF">EBO15_38835</name>
</gene>
<feature type="transmembrane region" description="Helical" evidence="8">
    <location>
        <begin position="586"/>
        <end position="610"/>
    </location>
</feature>
<evidence type="ECO:0000313" key="11">
    <source>
        <dbReference type="Proteomes" id="UP000282674"/>
    </source>
</evidence>
<proteinExistence type="inferred from homology"/>
<evidence type="ECO:0000256" key="2">
    <source>
        <dbReference type="ARBA" id="ARBA00010157"/>
    </source>
</evidence>
<feature type="transmembrane region" description="Helical" evidence="8">
    <location>
        <begin position="230"/>
        <end position="249"/>
    </location>
</feature>
<name>A0A3M2LFT7_9ACTN</name>
<feature type="region of interest" description="Disordered" evidence="7">
    <location>
        <begin position="715"/>
        <end position="771"/>
    </location>
</feature>
<dbReference type="EMBL" id="RFFG01000139">
    <property type="protein sequence ID" value="RMI36369.1"/>
    <property type="molecule type" value="Genomic_DNA"/>
</dbReference>
<dbReference type="SUPFAM" id="SSF82866">
    <property type="entry name" value="Multidrug efflux transporter AcrB transmembrane domain"/>
    <property type="match status" value="2"/>
</dbReference>
<evidence type="ECO:0000256" key="4">
    <source>
        <dbReference type="ARBA" id="ARBA00022692"/>
    </source>
</evidence>
<protein>
    <submittedName>
        <fullName evidence="10">MMPL family transporter</fullName>
    </submittedName>
</protein>
<feature type="transmembrane region" description="Helical" evidence="8">
    <location>
        <begin position="549"/>
        <end position="566"/>
    </location>
</feature>
<feature type="domain" description="SSD" evidence="9">
    <location>
        <begin position="216"/>
        <end position="328"/>
    </location>
</feature>
<comment type="caution">
    <text evidence="10">The sequence shown here is derived from an EMBL/GenBank/DDBJ whole genome shotgun (WGS) entry which is preliminary data.</text>
</comment>
<dbReference type="RefSeq" id="WP_122199461.1">
    <property type="nucleotide sequence ID" value="NZ_JBHSKC010000028.1"/>
</dbReference>
<evidence type="ECO:0000256" key="3">
    <source>
        <dbReference type="ARBA" id="ARBA00022475"/>
    </source>
</evidence>
<dbReference type="AlphaFoldDB" id="A0A3M2LFT7"/>
<dbReference type="PANTHER" id="PTHR33406">
    <property type="entry name" value="MEMBRANE PROTEIN MJ1562-RELATED"/>
    <property type="match status" value="1"/>
</dbReference>
<feature type="transmembrane region" description="Helical" evidence="8">
    <location>
        <begin position="306"/>
        <end position="329"/>
    </location>
</feature>
<keyword evidence="5 8" id="KW-1133">Transmembrane helix</keyword>